<keyword evidence="3" id="KW-1185">Reference proteome</keyword>
<dbReference type="RefSeq" id="WP_307344314.1">
    <property type="nucleotide sequence ID" value="NZ_JAUSUD010000020.1"/>
</dbReference>
<proteinExistence type="predicted"/>
<dbReference type="EMBL" id="JAUSUD010000020">
    <property type="protein sequence ID" value="MDQ0232308.1"/>
    <property type="molecule type" value="Genomic_DNA"/>
</dbReference>
<keyword evidence="1" id="KW-0472">Membrane</keyword>
<evidence type="ECO:0000313" key="2">
    <source>
        <dbReference type="EMBL" id="MDQ0232308.1"/>
    </source>
</evidence>
<keyword evidence="1" id="KW-1133">Transmembrane helix</keyword>
<dbReference type="Proteomes" id="UP001234495">
    <property type="component" value="Unassembled WGS sequence"/>
</dbReference>
<evidence type="ECO:0000256" key="1">
    <source>
        <dbReference type="SAM" id="Phobius"/>
    </source>
</evidence>
<protein>
    <recommendedName>
        <fullName evidence="4">DUF3976 domain-containing protein</fullName>
    </recommendedName>
</protein>
<dbReference type="Pfam" id="PF26302">
    <property type="entry name" value="YhzF"/>
    <property type="match status" value="1"/>
</dbReference>
<name>A0ABT9ZLA3_9BACI</name>
<feature type="transmembrane region" description="Helical" evidence="1">
    <location>
        <begin position="44"/>
        <end position="62"/>
    </location>
</feature>
<organism evidence="2 3">
    <name type="scientific">Metabacillus malikii</name>
    <dbReference type="NCBI Taxonomy" id="1504265"/>
    <lineage>
        <taxon>Bacteria</taxon>
        <taxon>Bacillati</taxon>
        <taxon>Bacillota</taxon>
        <taxon>Bacilli</taxon>
        <taxon>Bacillales</taxon>
        <taxon>Bacillaceae</taxon>
        <taxon>Metabacillus</taxon>
    </lineage>
</organism>
<evidence type="ECO:0000313" key="3">
    <source>
        <dbReference type="Proteomes" id="UP001234495"/>
    </source>
</evidence>
<gene>
    <name evidence="2" type="ORF">J2S19_003618</name>
</gene>
<sequence length="64" mass="7037">MSGVIFLFFVISLLLFIGVFHYFKLLQQSASYPPKKIVKQKITVLASGGAISLLIGIILLVFHG</sequence>
<keyword evidence="1" id="KW-0812">Transmembrane</keyword>
<reference evidence="2 3" key="1">
    <citation type="submission" date="2023-07" db="EMBL/GenBank/DDBJ databases">
        <title>Genomic Encyclopedia of Type Strains, Phase IV (KMG-IV): sequencing the most valuable type-strain genomes for metagenomic binning, comparative biology and taxonomic classification.</title>
        <authorList>
            <person name="Goeker M."/>
        </authorList>
    </citation>
    <scope>NUCLEOTIDE SEQUENCE [LARGE SCALE GENOMIC DNA]</scope>
    <source>
        <strain evidence="2 3">DSM 29005</strain>
    </source>
</reference>
<evidence type="ECO:0008006" key="4">
    <source>
        <dbReference type="Google" id="ProtNLM"/>
    </source>
</evidence>
<dbReference type="InterPro" id="IPR058724">
    <property type="entry name" value="YhzF"/>
</dbReference>
<accession>A0ABT9ZLA3</accession>
<feature type="transmembrane region" description="Helical" evidence="1">
    <location>
        <begin position="6"/>
        <end position="23"/>
    </location>
</feature>
<comment type="caution">
    <text evidence="2">The sequence shown here is derived from an EMBL/GenBank/DDBJ whole genome shotgun (WGS) entry which is preliminary data.</text>
</comment>